<evidence type="ECO:0000313" key="2">
    <source>
        <dbReference type="EMBL" id="KNC81594.1"/>
    </source>
</evidence>
<feature type="region of interest" description="Disordered" evidence="1">
    <location>
        <begin position="319"/>
        <end position="354"/>
    </location>
</feature>
<feature type="region of interest" description="Disordered" evidence="1">
    <location>
        <begin position="731"/>
        <end position="756"/>
    </location>
</feature>
<protein>
    <submittedName>
        <fullName evidence="2">Uncharacterized protein</fullName>
    </submittedName>
</protein>
<dbReference type="Gene3D" id="3.60.10.10">
    <property type="entry name" value="Endonuclease/exonuclease/phosphatase"/>
    <property type="match status" value="1"/>
</dbReference>
<dbReference type="EMBL" id="KQ242017">
    <property type="protein sequence ID" value="KNC81594.1"/>
    <property type="molecule type" value="Genomic_DNA"/>
</dbReference>
<evidence type="ECO:0000256" key="1">
    <source>
        <dbReference type="SAM" id="MobiDB-lite"/>
    </source>
</evidence>
<feature type="compositionally biased region" description="Polar residues" evidence="1">
    <location>
        <begin position="319"/>
        <end position="337"/>
    </location>
</feature>
<dbReference type="SUPFAM" id="SSF56219">
    <property type="entry name" value="DNase I-like"/>
    <property type="match status" value="1"/>
</dbReference>
<feature type="compositionally biased region" description="Basic and acidic residues" evidence="1">
    <location>
        <begin position="611"/>
        <end position="627"/>
    </location>
</feature>
<reference evidence="2 3" key="1">
    <citation type="submission" date="2011-02" db="EMBL/GenBank/DDBJ databases">
        <title>The Genome Sequence of Sphaeroforma arctica JP610.</title>
        <authorList>
            <consortium name="The Broad Institute Genome Sequencing Platform"/>
            <person name="Russ C."/>
            <person name="Cuomo C."/>
            <person name="Young S.K."/>
            <person name="Zeng Q."/>
            <person name="Gargeya S."/>
            <person name="Alvarado L."/>
            <person name="Berlin A."/>
            <person name="Chapman S.B."/>
            <person name="Chen Z."/>
            <person name="Freedman E."/>
            <person name="Gellesch M."/>
            <person name="Goldberg J."/>
            <person name="Griggs A."/>
            <person name="Gujja S."/>
            <person name="Heilman E."/>
            <person name="Heiman D."/>
            <person name="Howarth C."/>
            <person name="Mehta T."/>
            <person name="Neiman D."/>
            <person name="Pearson M."/>
            <person name="Roberts A."/>
            <person name="Saif S."/>
            <person name="Shea T."/>
            <person name="Shenoy N."/>
            <person name="Sisk P."/>
            <person name="Stolte C."/>
            <person name="Sykes S."/>
            <person name="White J."/>
            <person name="Yandava C."/>
            <person name="Burger G."/>
            <person name="Gray M.W."/>
            <person name="Holland P.W.H."/>
            <person name="King N."/>
            <person name="Lang F.B.F."/>
            <person name="Roger A.J."/>
            <person name="Ruiz-Trillo I."/>
            <person name="Haas B."/>
            <person name="Nusbaum C."/>
            <person name="Birren B."/>
        </authorList>
    </citation>
    <scope>NUCLEOTIDE SEQUENCE [LARGE SCALE GENOMIC DNA]</scope>
    <source>
        <strain evidence="2 3">JP610</strain>
    </source>
</reference>
<dbReference type="InterPro" id="IPR036691">
    <property type="entry name" value="Endo/exonu/phosph_ase_sf"/>
</dbReference>
<feature type="compositionally biased region" description="Basic and acidic residues" evidence="1">
    <location>
        <begin position="99"/>
        <end position="117"/>
    </location>
</feature>
<dbReference type="OrthoDB" id="391817at2759"/>
<dbReference type="Proteomes" id="UP000054560">
    <property type="component" value="Unassembled WGS sequence"/>
</dbReference>
<name>A0A0L0FY99_9EUKA</name>
<feature type="region of interest" description="Disordered" evidence="1">
    <location>
        <begin position="76"/>
        <end position="155"/>
    </location>
</feature>
<dbReference type="RefSeq" id="XP_014155496.1">
    <property type="nucleotide sequence ID" value="XM_014300021.1"/>
</dbReference>
<sequence>MTMITNGKLHVEITSEWIVMLRPTLHTEHARVESACGKKWLGKRFDSLARAAGSFMVGEWDDVEVALVPNSLQTTLSTRAPNHTQRHLAQTQTPAETDTEIHADRDGDRDGDARTNDWESVPDGARGLDGTDGWTAGGRIQPHPHTHPHTHTPNTGSCDIETCRHELTVKQWSECLEKGGGLVLTEREQYSLAAFGSSYSSLFNQKWLNGLISEDDMVDSFTAFHPDARERFTCFEQYTNRRYFNEGARIDFIMVDRPLFQQCASIGHALQGRPGPEVEDKVQGRISPEVNVQVYPQIKSSEETIQKTCNGESNLATAAQRSIQDQPTRSTTDNPNQESTEHSHTTDTTNTGPGQELAVTRLEAQSIAVGTPGPIAPTVPSFKVPGQADAMHCVTAGGLFVPAPFDGSGMMEAPRKAYEFHIIAPHTGMIYTPPKFSDHLPVCLLLQDRDGARCCSRTCACACACAKTDVSSQPLRDAQAREKESAAHATTETLCTRARPCTSPCMCPRACACACARAYVCRRSSTTTTQWSQWKLPRNITLDKNHAGTRRTQPFAAQKKLTAFFSATTAATATATAAGAGNDPPAAETGQSSPAVPAPVDLAEGPTGAVQEDRDGDVNNTHVREQSRTVGELGATTSVNTFGTVVVGDAGGTSVGISSSGDTGKAMPHRDATVTVGSTATHSTGNVGVEVVGADSAGTDKVGRRKPAISSRDEAAIFAARMMDKSLLASERRGQVKRRQAQQKQGTITKRDKSTKQMVGMGIGRNGGSIGNGSDAINRTGGDGIGLGAINRTRGGGGDGVRAVEPAQRKAKAQRRKQAGKKSGGVQASILGFFGS</sequence>
<dbReference type="GeneID" id="25906599"/>
<feature type="compositionally biased region" description="Basic residues" evidence="1">
    <location>
        <begin position="809"/>
        <end position="820"/>
    </location>
</feature>
<proteinExistence type="predicted"/>
<keyword evidence="3" id="KW-1185">Reference proteome</keyword>
<feature type="region of interest" description="Disordered" evidence="1">
    <location>
        <begin position="576"/>
        <end position="630"/>
    </location>
</feature>
<dbReference type="AlphaFoldDB" id="A0A0L0FY99"/>
<evidence type="ECO:0000313" key="3">
    <source>
        <dbReference type="Proteomes" id="UP000054560"/>
    </source>
</evidence>
<feature type="compositionally biased region" description="Polar residues" evidence="1">
    <location>
        <begin position="76"/>
        <end position="96"/>
    </location>
</feature>
<gene>
    <name evidence="2" type="ORF">SARC_06095</name>
</gene>
<accession>A0A0L0FY99</accession>
<organism evidence="2 3">
    <name type="scientific">Sphaeroforma arctica JP610</name>
    <dbReference type="NCBI Taxonomy" id="667725"/>
    <lineage>
        <taxon>Eukaryota</taxon>
        <taxon>Ichthyosporea</taxon>
        <taxon>Ichthyophonida</taxon>
        <taxon>Sphaeroforma</taxon>
    </lineage>
</organism>
<feature type="region of interest" description="Disordered" evidence="1">
    <location>
        <begin position="791"/>
        <end position="828"/>
    </location>
</feature>